<dbReference type="GO" id="GO:0016567">
    <property type="term" value="P:protein ubiquitination"/>
    <property type="evidence" value="ECO:0007669"/>
    <property type="project" value="TreeGrafter"/>
</dbReference>
<dbReference type="GO" id="GO:0004842">
    <property type="term" value="F:ubiquitin-protein transferase activity"/>
    <property type="evidence" value="ECO:0007669"/>
    <property type="project" value="TreeGrafter"/>
</dbReference>
<dbReference type="GO" id="GO:0005634">
    <property type="term" value="C:nucleus"/>
    <property type="evidence" value="ECO:0007669"/>
    <property type="project" value="TreeGrafter"/>
</dbReference>
<keyword evidence="3" id="KW-1185">Reference proteome</keyword>
<dbReference type="EMBL" id="PYDT01000005">
    <property type="protein sequence ID" value="THU59920.1"/>
    <property type="molecule type" value="Genomic_DNA"/>
</dbReference>
<reference evidence="2 3" key="1">
    <citation type="journal article" date="2019" name="Nat. Plants">
        <title>Genome sequencing of Musa balbisiana reveals subgenome evolution and function divergence in polyploid bananas.</title>
        <authorList>
            <person name="Yao X."/>
        </authorList>
    </citation>
    <scope>NUCLEOTIDE SEQUENCE [LARGE SCALE GENOMIC DNA]</scope>
    <source>
        <strain evidence="3">cv. DH-PKW</strain>
        <tissue evidence="2">Leaves</tissue>
    </source>
</reference>
<evidence type="ECO:0000313" key="2">
    <source>
        <dbReference type="EMBL" id="THU59920.1"/>
    </source>
</evidence>
<evidence type="ECO:0000259" key="1">
    <source>
        <dbReference type="Pfam" id="PF07002"/>
    </source>
</evidence>
<gene>
    <name evidence="2" type="ORF">C4D60_Mb07t07120</name>
</gene>
<proteinExistence type="predicted"/>
<dbReference type="InterPro" id="IPR010734">
    <property type="entry name" value="Copine_C"/>
</dbReference>
<dbReference type="STRING" id="52838.A0A4S8JDR2"/>
<dbReference type="Proteomes" id="UP000317650">
    <property type="component" value="Chromosome 7"/>
</dbReference>
<name>A0A4S8JDR2_MUSBA</name>
<accession>A0A4S8JDR2</accession>
<feature type="domain" description="Copine C-terminal" evidence="1">
    <location>
        <begin position="2"/>
        <end position="62"/>
    </location>
</feature>
<dbReference type="Pfam" id="PF07002">
    <property type="entry name" value="Copine"/>
    <property type="match status" value="1"/>
</dbReference>
<protein>
    <recommendedName>
        <fullName evidence="1">Copine C-terminal domain-containing protein</fullName>
    </recommendedName>
</protein>
<dbReference type="AlphaFoldDB" id="A0A4S8JDR2"/>
<comment type="caution">
    <text evidence="2">The sequence shown here is derived from an EMBL/GenBank/DDBJ whole genome shotgun (WGS) entry which is preliminary data.</text>
</comment>
<evidence type="ECO:0000313" key="3">
    <source>
        <dbReference type="Proteomes" id="UP000317650"/>
    </source>
</evidence>
<organism evidence="2 3">
    <name type="scientific">Musa balbisiana</name>
    <name type="common">Banana</name>
    <dbReference type="NCBI Taxonomy" id="52838"/>
    <lineage>
        <taxon>Eukaryota</taxon>
        <taxon>Viridiplantae</taxon>
        <taxon>Streptophyta</taxon>
        <taxon>Embryophyta</taxon>
        <taxon>Tracheophyta</taxon>
        <taxon>Spermatophyta</taxon>
        <taxon>Magnoliopsida</taxon>
        <taxon>Liliopsida</taxon>
        <taxon>Zingiberales</taxon>
        <taxon>Musaceae</taxon>
        <taxon>Musa</taxon>
    </lineage>
</organism>
<dbReference type="PANTHER" id="PTHR45751">
    <property type="entry name" value="COPINE FAMILY PROTEIN 1"/>
    <property type="match status" value="1"/>
</dbReference>
<sequence length="62" mass="6795">MFGFYHGNRPCNGFREALQRYRELVPGIKLAGPTSSAPIIETGMSIVDESGGQYHVLLIIAD</sequence>
<dbReference type="InterPro" id="IPR052079">
    <property type="entry name" value="E3_ligase/Copine_domain"/>
</dbReference>
<dbReference type="PANTHER" id="PTHR45751:SF51">
    <property type="entry name" value="OS06G0608800 PROTEIN"/>
    <property type="match status" value="1"/>
</dbReference>